<feature type="binding site" evidence="15">
    <location>
        <position position="216"/>
    </location>
    <ligand>
        <name>FMN</name>
        <dbReference type="ChEBI" id="CHEBI:58210"/>
    </ligand>
</feature>
<dbReference type="NCBIfam" id="NF003652">
    <property type="entry name" value="PRK05286.2-5"/>
    <property type="match status" value="1"/>
</dbReference>
<dbReference type="HAMAP" id="MF_00225">
    <property type="entry name" value="DHO_dh_type2"/>
    <property type="match status" value="1"/>
</dbReference>
<dbReference type="GO" id="GO:0106430">
    <property type="term" value="F:dihydroorotate dehydrogenase (quinone) activity"/>
    <property type="evidence" value="ECO:0007669"/>
    <property type="project" value="UniProtKB-EC"/>
</dbReference>
<evidence type="ECO:0000256" key="3">
    <source>
        <dbReference type="ARBA" id="ARBA00004370"/>
    </source>
</evidence>
<evidence type="ECO:0000256" key="4">
    <source>
        <dbReference type="ARBA" id="ARBA00004715"/>
    </source>
</evidence>
<keyword evidence="15" id="KW-1003">Cell membrane</keyword>
<dbReference type="EC" id="1.3.5.2" evidence="15"/>
<evidence type="ECO:0000256" key="14">
    <source>
        <dbReference type="ARBA" id="ARBA00048996"/>
    </source>
</evidence>
<accession>A0A1I7FJQ3</accession>
<feature type="binding site" evidence="15">
    <location>
        <position position="244"/>
    </location>
    <ligand>
        <name>FMN</name>
        <dbReference type="ChEBI" id="CHEBI:58210"/>
    </ligand>
</feature>
<evidence type="ECO:0000259" key="16">
    <source>
        <dbReference type="Pfam" id="PF01180"/>
    </source>
</evidence>
<feature type="active site" description="Nucleophile" evidence="15">
    <location>
        <position position="175"/>
    </location>
</feature>
<dbReference type="AlphaFoldDB" id="A0A1I7FJQ3"/>
<name>A0A1I7FJQ3_9BACL</name>
<feature type="binding site" evidence="15">
    <location>
        <position position="139"/>
    </location>
    <ligand>
        <name>FMN</name>
        <dbReference type="ChEBI" id="CHEBI:58210"/>
    </ligand>
</feature>
<comment type="catalytic activity">
    <reaction evidence="14">
        <text>(S)-dihydroorotate + NAD(+) = orotate + NADH + H(+)</text>
        <dbReference type="Rhea" id="RHEA:13513"/>
        <dbReference type="ChEBI" id="CHEBI:15378"/>
        <dbReference type="ChEBI" id="CHEBI:30839"/>
        <dbReference type="ChEBI" id="CHEBI:30864"/>
        <dbReference type="ChEBI" id="CHEBI:57540"/>
        <dbReference type="ChEBI" id="CHEBI:57945"/>
        <dbReference type="EC" id="1.3.1.14"/>
    </reaction>
</comment>
<keyword evidence="18" id="KW-1185">Reference proteome</keyword>
<dbReference type="GO" id="GO:0005886">
    <property type="term" value="C:plasma membrane"/>
    <property type="evidence" value="ECO:0007669"/>
    <property type="project" value="UniProtKB-SubCell"/>
</dbReference>
<feature type="binding site" evidence="15">
    <location>
        <begin position="62"/>
        <end position="66"/>
    </location>
    <ligand>
        <name>FMN</name>
        <dbReference type="ChEBI" id="CHEBI:58210"/>
    </ligand>
</feature>
<dbReference type="PANTHER" id="PTHR48109:SF4">
    <property type="entry name" value="DIHYDROOROTATE DEHYDROGENASE (QUINONE), MITOCHONDRIAL"/>
    <property type="match status" value="1"/>
</dbReference>
<evidence type="ECO:0000313" key="17">
    <source>
        <dbReference type="EMBL" id="SFU36411.1"/>
    </source>
</evidence>
<dbReference type="GO" id="GO:0005737">
    <property type="term" value="C:cytoplasm"/>
    <property type="evidence" value="ECO:0007669"/>
    <property type="project" value="InterPro"/>
</dbReference>
<evidence type="ECO:0000256" key="2">
    <source>
        <dbReference type="ARBA" id="ARBA00003616"/>
    </source>
</evidence>
<comment type="pathway">
    <text evidence="4">Pyrimidine metabolism; UMP biosynthesis via de novo pathway; orotate from (S)-dihydroorotate (NAD(+) route): step 1/1.</text>
</comment>
<dbReference type="Gene3D" id="3.20.20.70">
    <property type="entry name" value="Aldolase class I"/>
    <property type="match status" value="1"/>
</dbReference>
<dbReference type="EMBL" id="FPBV01000001">
    <property type="protein sequence ID" value="SFU36411.1"/>
    <property type="molecule type" value="Genomic_DNA"/>
</dbReference>
<proteinExistence type="inferred from homology"/>
<evidence type="ECO:0000256" key="5">
    <source>
        <dbReference type="ARBA" id="ARBA00005161"/>
    </source>
</evidence>
<feature type="binding site" evidence="15">
    <location>
        <begin position="111"/>
        <end position="115"/>
    </location>
    <ligand>
        <name>substrate</name>
    </ligand>
</feature>
<dbReference type="PANTHER" id="PTHR48109">
    <property type="entry name" value="DIHYDROOROTATE DEHYDROGENASE (QUINONE), MITOCHONDRIAL-RELATED"/>
    <property type="match status" value="1"/>
</dbReference>
<dbReference type="PROSITE" id="PS00912">
    <property type="entry name" value="DHODEHASE_2"/>
    <property type="match status" value="1"/>
</dbReference>
<evidence type="ECO:0000256" key="11">
    <source>
        <dbReference type="ARBA" id="ARBA00023002"/>
    </source>
</evidence>
<gene>
    <name evidence="15" type="primary">pyrD</name>
    <name evidence="17" type="ORF">SAMN05421543_101296</name>
</gene>
<comment type="similarity">
    <text evidence="6 15">Belongs to the dihydroorotate dehydrogenase family. Type 2 subfamily.</text>
</comment>
<organism evidence="17 18">
    <name type="scientific">Alicyclobacillus macrosporangiidus</name>
    <dbReference type="NCBI Taxonomy" id="392015"/>
    <lineage>
        <taxon>Bacteria</taxon>
        <taxon>Bacillati</taxon>
        <taxon>Bacillota</taxon>
        <taxon>Bacilli</taxon>
        <taxon>Bacillales</taxon>
        <taxon>Alicyclobacillaceae</taxon>
        <taxon>Alicyclobacillus</taxon>
    </lineage>
</organism>
<protein>
    <recommendedName>
        <fullName evidence="15">Dihydroorotate dehydrogenase (quinone)</fullName>
        <ecNumber evidence="15">1.3.5.2</ecNumber>
    </recommendedName>
    <alternativeName>
        <fullName evidence="15">DHOdehase</fullName>
        <shortName evidence="15">DHOD</shortName>
        <shortName evidence="15">DHODase</shortName>
    </alternativeName>
    <alternativeName>
        <fullName evidence="15">Dihydroorotate oxidase</fullName>
    </alternativeName>
</protein>
<dbReference type="CDD" id="cd04738">
    <property type="entry name" value="DHOD_2_like"/>
    <property type="match status" value="1"/>
</dbReference>
<dbReference type="STRING" id="392015.SAMN05421543_101296"/>
<keyword evidence="10 15" id="KW-0665">Pyrimidine biosynthesis</keyword>
<dbReference type="InterPro" id="IPR005720">
    <property type="entry name" value="Dihydroorotate_DH_cat"/>
</dbReference>
<evidence type="ECO:0000256" key="6">
    <source>
        <dbReference type="ARBA" id="ARBA00005359"/>
    </source>
</evidence>
<comment type="subunit">
    <text evidence="15">Monomer.</text>
</comment>
<dbReference type="InterPro" id="IPR005719">
    <property type="entry name" value="Dihydroorotate_DH_2"/>
</dbReference>
<comment type="subcellular location">
    <subcellularLocation>
        <location evidence="15">Cell membrane</location>
        <topology evidence="15">Peripheral membrane protein</topology>
    </subcellularLocation>
    <subcellularLocation>
        <location evidence="3">Membrane</location>
    </subcellularLocation>
</comment>
<evidence type="ECO:0000256" key="10">
    <source>
        <dbReference type="ARBA" id="ARBA00022975"/>
    </source>
</evidence>
<comment type="catalytic activity">
    <reaction evidence="13 15">
        <text>(S)-dihydroorotate + a quinone = orotate + a quinol</text>
        <dbReference type="Rhea" id="RHEA:30187"/>
        <dbReference type="ChEBI" id="CHEBI:24646"/>
        <dbReference type="ChEBI" id="CHEBI:30839"/>
        <dbReference type="ChEBI" id="CHEBI:30864"/>
        <dbReference type="ChEBI" id="CHEBI:132124"/>
        <dbReference type="EC" id="1.3.5.2"/>
    </reaction>
</comment>
<evidence type="ECO:0000256" key="8">
    <source>
        <dbReference type="ARBA" id="ARBA00022630"/>
    </source>
</evidence>
<dbReference type="GO" id="GO:0006207">
    <property type="term" value="P:'de novo' pyrimidine nucleobase biosynthetic process"/>
    <property type="evidence" value="ECO:0007669"/>
    <property type="project" value="UniProtKB-UniRule"/>
</dbReference>
<dbReference type="PROSITE" id="PS00911">
    <property type="entry name" value="DHODEHASE_1"/>
    <property type="match status" value="1"/>
</dbReference>
<reference evidence="18" key="1">
    <citation type="submission" date="2016-10" db="EMBL/GenBank/DDBJ databases">
        <authorList>
            <person name="Varghese N."/>
        </authorList>
    </citation>
    <scope>NUCLEOTIDE SEQUENCE [LARGE SCALE GENOMIC DNA]</scope>
    <source>
        <strain evidence="18">DSM 17980</strain>
    </source>
</reference>
<dbReference type="InterPro" id="IPR050074">
    <property type="entry name" value="DHO_dehydrogenase"/>
</dbReference>
<keyword evidence="11 15" id="KW-0560">Oxidoreductase</keyword>
<comment type="function">
    <text evidence="2">Catalyzes the conversion of dihydroorotate to orotate with NAD(+) as electron acceptor.</text>
</comment>
<dbReference type="GO" id="GO:0004589">
    <property type="term" value="F:dihydroorotate dehydrogenase (NAD+) activity"/>
    <property type="evidence" value="ECO:0007669"/>
    <property type="project" value="UniProtKB-EC"/>
</dbReference>
<evidence type="ECO:0000313" key="18">
    <source>
        <dbReference type="Proteomes" id="UP000183508"/>
    </source>
</evidence>
<feature type="binding site" evidence="15">
    <location>
        <position position="66"/>
    </location>
    <ligand>
        <name>substrate</name>
    </ligand>
</feature>
<feature type="binding site" evidence="15">
    <location>
        <position position="172"/>
    </location>
    <ligand>
        <name>FMN</name>
        <dbReference type="ChEBI" id="CHEBI:58210"/>
    </ligand>
</feature>
<feature type="binding site" evidence="15">
    <location>
        <position position="266"/>
    </location>
    <ligand>
        <name>FMN</name>
        <dbReference type="ChEBI" id="CHEBI:58210"/>
    </ligand>
</feature>
<evidence type="ECO:0000256" key="15">
    <source>
        <dbReference type="HAMAP-Rule" id="MF_00225"/>
    </source>
</evidence>
<keyword evidence="9 15" id="KW-0288">FMN</keyword>
<feature type="binding site" evidence="15">
    <location>
        <position position="295"/>
    </location>
    <ligand>
        <name>FMN</name>
        <dbReference type="ChEBI" id="CHEBI:58210"/>
    </ligand>
</feature>
<keyword evidence="8 15" id="KW-0285">Flavoprotein</keyword>
<comment type="pathway">
    <text evidence="5 15">Pyrimidine metabolism; UMP biosynthesis via de novo pathway; orotate from (S)-dihydroorotate (quinone route): step 1/1.</text>
</comment>
<evidence type="ECO:0000256" key="9">
    <source>
        <dbReference type="ARBA" id="ARBA00022643"/>
    </source>
</evidence>
<evidence type="ECO:0000256" key="12">
    <source>
        <dbReference type="ARBA" id="ARBA00023136"/>
    </source>
</evidence>
<feature type="binding site" evidence="15">
    <location>
        <begin position="316"/>
        <end position="317"/>
    </location>
    <ligand>
        <name>FMN</name>
        <dbReference type="ChEBI" id="CHEBI:58210"/>
    </ligand>
</feature>
<keyword evidence="12 15" id="KW-0472">Membrane</keyword>
<dbReference type="Pfam" id="PF01180">
    <property type="entry name" value="DHO_dh"/>
    <property type="match status" value="1"/>
</dbReference>
<feature type="binding site" evidence="15">
    <location>
        <position position="172"/>
    </location>
    <ligand>
        <name>substrate</name>
    </ligand>
</feature>
<dbReference type="SUPFAM" id="SSF51395">
    <property type="entry name" value="FMN-linked oxidoreductases"/>
    <property type="match status" value="1"/>
</dbReference>
<evidence type="ECO:0000256" key="7">
    <source>
        <dbReference type="ARBA" id="ARBA00011669"/>
    </source>
</evidence>
<comment type="subunit">
    <text evidence="7">Heterotetramer of 2 PyrK and 2 PyrD type B subunits.</text>
</comment>
<feature type="binding site" evidence="15">
    <location>
        <begin position="245"/>
        <end position="246"/>
    </location>
    <ligand>
        <name>substrate</name>
    </ligand>
</feature>
<sequence>MYRLLRPILFRIDPEAAHHLTLAAVSRVPSAAGLAAGNVREHPSLRQSLWGRAFAHPVGLAAGLDKNAIAVAALFRCGFSFVEVGTVTPRPQPGNPKPRLFRLPADEALINRMGFNNDGAVAVAGRVRRWRGMGVIGVNLGKNKVTPNERAQDDYLALVQVFAPLADYLVINVSSPNTPGLRDLQTQEHLLPLVQAVSAARDRFALADRRPPLLVKLSPDLADADLEDLAIALEQAGVDGLIATNTTITRPALTTPGVQETGGLSGRPLRQRATEVVRLLYRATGGRLPIIGSGGVMSADDAYEKIRAGASLVQVYTGFIYRGPRLVREMVDGLAERLARDGFTHIREAIGADHRG</sequence>
<comment type="cofactor">
    <cofactor evidence="15">
        <name>FMN</name>
        <dbReference type="ChEBI" id="CHEBI:58210"/>
    </cofactor>
    <text evidence="15">Binds 1 FMN per subunit.</text>
</comment>
<feature type="domain" description="Dihydroorotate dehydrogenase catalytic" evidence="16">
    <location>
        <begin position="45"/>
        <end position="338"/>
    </location>
</feature>
<evidence type="ECO:0000256" key="1">
    <source>
        <dbReference type="ARBA" id="ARBA00003125"/>
    </source>
</evidence>
<comment type="function">
    <text evidence="1 15">Catalyzes the conversion of dihydroorotate to orotate with quinone as electron acceptor.</text>
</comment>
<dbReference type="NCBIfam" id="TIGR01036">
    <property type="entry name" value="pyrD_sub2"/>
    <property type="match status" value="1"/>
</dbReference>
<dbReference type="UniPathway" id="UPA00070">
    <property type="reaction ID" value="UER00945"/>
</dbReference>
<feature type="binding site" evidence="15">
    <location>
        <position position="177"/>
    </location>
    <ligand>
        <name>substrate</name>
    </ligand>
</feature>
<dbReference type="NCBIfam" id="NF003645">
    <property type="entry name" value="PRK05286.1-2"/>
    <property type="match status" value="1"/>
</dbReference>
<dbReference type="GO" id="GO:0044205">
    <property type="term" value="P:'de novo' UMP biosynthetic process"/>
    <property type="evidence" value="ECO:0007669"/>
    <property type="project" value="UniProtKB-UniRule"/>
</dbReference>
<evidence type="ECO:0000256" key="13">
    <source>
        <dbReference type="ARBA" id="ARBA00048639"/>
    </source>
</evidence>
<dbReference type="InterPro" id="IPR001295">
    <property type="entry name" value="Dihydroorotate_DH_CS"/>
</dbReference>
<dbReference type="InterPro" id="IPR013785">
    <property type="entry name" value="Aldolase_TIM"/>
</dbReference>
<dbReference type="Proteomes" id="UP000183508">
    <property type="component" value="Unassembled WGS sequence"/>
</dbReference>
<feature type="binding site" evidence="15">
    <location>
        <position position="86"/>
    </location>
    <ligand>
        <name>FMN</name>
        <dbReference type="ChEBI" id="CHEBI:58210"/>
    </ligand>
</feature>